<comment type="similarity">
    <text evidence="1">Belongs to the TRAFAC class TrmE-Era-EngA-EngB-Septin-like GTPase superfamily. AIG1/Toc34/Toc159-like paraseptin GTPase family. IAN subfamily.</text>
</comment>
<evidence type="ECO:0000256" key="2">
    <source>
        <dbReference type="ARBA" id="ARBA00022741"/>
    </source>
</evidence>
<dbReference type="PROSITE" id="PS51720">
    <property type="entry name" value="G_AIG1"/>
    <property type="match status" value="2"/>
</dbReference>
<keyword evidence="2" id="KW-0547">Nucleotide-binding</keyword>
<evidence type="ECO:0000256" key="3">
    <source>
        <dbReference type="ARBA" id="ARBA00023134"/>
    </source>
</evidence>
<dbReference type="InterPro" id="IPR006703">
    <property type="entry name" value="G_AIG1"/>
</dbReference>
<evidence type="ECO:0000313" key="5">
    <source>
        <dbReference type="EMBL" id="KAL0147278.1"/>
    </source>
</evidence>
<keyword evidence="6" id="KW-1185">Reference proteome</keyword>
<comment type="caution">
    <text evidence="5">The sequence shown here is derived from an EMBL/GenBank/DDBJ whole genome shotgun (WGS) entry which is preliminary data.</text>
</comment>
<sequence>LRAVLIGRQHSGKTSVINTILETSETETEGSSDEHVKREGFVDGRKVSLVETPGCWKTFNPRDLSIISKQQLLRRISLISPHAVLIVIRADSPFTDIDGMFLEEYVELLGPNVWTHTLIIFTRGDLIKHKDIEQHIQENGSALKRLIEKCENKYHVFNNSNHHDRTQVKVLFKKIEGIVGKNNGKHFDIDLEKVKKVNEQWEENQTRAILRKSRVQEKRSTVQEKANVRRLEEIRVVLLGWVLCGKSSAGNIILNREEFDTGGRTGVGLWGFGDVDGRKMTVLDTPGWWKYIASELNPDFIRSAILGSVSACKKLPHAILLVIPADVTFQEEQKRITEQNMSILEDDIWRHTIVLFTWGDRFKDISVEQHIEAEGEALQWLIEKCRNRYHVFDNTDKKNRDQVSELLQKIDEMVEENCLFHLNSEKNFDAETSHQRNDTEEDLNVEIRLKDVCHFLDEGFKRKAEEIRRKIENLCMNIMEDCLNLKESQSMDGPLN</sequence>
<name>A0ABD0MB57_CIRMR</name>
<feature type="domain" description="AIG1-type G" evidence="4">
    <location>
        <begin position="1"/>
        <end position="196"/>
    </location>
</feature>
<accession>A0ABD0MB57</accession>
<organism evidence="5 6">
    <name type="scientific">Cirrhinus mrigala</name>
    <name type="common">Mrigala</name>
    <dbReference type="NCBI Taxonomy" id="683832"/>
    <lineage>
        <taxon>Eukaryota</taxon>
        <taxon>Metazoa</taxon>
        <taxon>Chordata</taxon>
        <taxon>Craniata</taxon>
        <taxon>Vertebrata</taxon>
        <taxon>Euteleostomi</taxon>
        <taxon>Actinopterygii</taxon>
        <taxon>Neopterygii</taxon>
        <taxon>Teleostei</taxon>
        <taxon>Ostariophysi</taxon>
        <taxon>Cypriniformes</taxon>
        <taxon>Cyprinidae</taxon>
        <taxon>Labeoninae</taxon>
        <taxon>Labeonini</taxon>
        <taxon>Cirrhinus</taxon>
    </lineage>
</organism>
<dbReference type="PANTHER" id="PTHR10903">
    <property type="entry name" value="GTPASE, IMAP FAMILY MEMBER-RELATED"/>
    <property type="match status" value="1"/>
</dbReference>
<proteinExistence type="inferred from homology"/>
<dbReference type="FunFam" id="3.40.50.300:FF:001809">
    <property type="entry name" value="Si:ch1073-365p7.2"/>
    <property type="match status" value="2"/>
</dbReference>
<dbReference type="Pfam" id="PF04548">
    <property type="entry name" value="AIG1"/>
    <property type="match status" value="2"/>
</dbReference>
<evidence type="ECO:0000259" key="4">
    <source>
        <dbReference type="PROSITE" id="PS51720"/>
    </source>
</evidence>
<gene>
    <name evidence="5" type="ORF">M9458_057415</name>
</gene>
<feature type="non-terminal residue" evidence="5">
    <location>
        <position position="496"/>
    </location>
</feature>
<keyword evidence="3" id="KW-0342">GTP-binding</keyword>
<dbReference type="AlphaFoldDB" id="A0ABD0MB57"/>
<evidence type="ECO:0000313" key="6">
    <source>
        <dbReference type="Proteomes" id="UP001529510"/>
    </source>
</evidence>
<protein>
    <recommendedName>
        <fullName evidence="4">AIG1-type G domain-containing protein</fullName>
    </recommendedName>
</protein>
<dbReference type="PANTHER" id="PTHR10903:SF107">
    <property type="entry name" value="GTPASE IMAP FAMILY MEMBER 4-LIKE-RELATED"/>
    <property type="match status" value="1"/>
</dbReference>
<dbReference type="Proteomes" id="UP001529510">
    <property type="component" value="Unassembled WGS sequence"/>
</dbReference>
<dbReference type="Gene3D" id="3.40.50.300">
    <property type="entry name" value="P-loop containing nucleotide triphosphate hydrolases"/>
    <property type="match status" value="2"/>
</dbReference>
<reference evidence="5 6" key="1">
    <citation type="submission" date="2024-05" db="EMBL/GenBank/DDBJ databases">
        <title>Genome sequencing and assembly of Indian major carp, Cirrhinus mrigala (Hamilton, 1822).</title>
        <authorList>
            <person name="Mohindra V."/>
            <person name="Chowdhury L.M."/>
            <person name="Lal K."/>
            <person name="Jena J.K."/>
        </authorList>
    </citation>
    <scope>NUCLEOTIDE SEQUENCE [LARGE SCALE GENOMIC DNA]</scope>
    <source>
        <strain evidence="5">CM1030</strain>
        <tissue evidence="5">Blood</tissue>
    </source>
</reference>
<dbReference type="SUPFAM" id="SSF52540">
    <property type="entry name" value="P-loop containing nucleoside triphosphate hydrolases"/>
    <property type="match status" value="2"/>
</dbReference>
<dbReference type="InterPro" id="IPR045058">
    <property type="entry name" value="GIMA/IAN/Toc"/>
</dbReference>
<dbReference type="EMBL" id="JAMKFB020000778">
    <property type="protein sequence ID" value="KAL0147278.1"/>
    <property type="molecule type" value="Genomic_DNA"/>
</dbReference>
<dbReference type="InterPro" id="IPR027417">
    <property type="entry name" value="P-loop_NTPase"/>
</dbReference>
<feature type="domain" description="AIG1-type G" evidence="4">
    <location>
        <begin position="231"/>
        <end position="431"/>
    </location>
</feature>
<feature type="non-terminal residue" evidence="5">
    <location>
        <position position="1"/>
    </location>
</feature>
<evidence type="ECO:0000256" key="1">
    <source>
        <dbReference type="ARBA" id="ARBA00008535"/>
    </source>
</evidence>
<dbReference type="GO" id="GO:0005525">
    <property type="term" value="F:GTP binding"/>
    <property type="evidence" value="ECO:0007669"/>
    <property type="project" value="UniProtKB-KW"/>
</dbReference>